<dbReference type="SUPFAM" id="SSF117396">
    <property type="entry name" value="TM1631-like"/>
    <property type="match status" value="1"/>
</dbReference>
<dbReference type="PANTHER" id="PTHR30348:SF13">
    <property type="entry name" value="UPF0759 PROTEIN YUNF"/>
    <property type="match status" value="1"/>
</dbReference>
<organism evidence="1 2">
    <name type="scientific">Candidatus Fervidibacter japonicus</name>
    <dbReference type="NCBI Taxonomy" id="2035412"/>
    <lineage>
        <taxon>Bacteria</taxon>
        <taxon>Candidatus Fervidibacterota</taxon>
        <taxon>Candidatus Fervidibacter</taxon>
    </lineage>
</organism>
<dbReference type="InterPro" id="IPR036520">
    <property type="entry name" value="UPF0759_sf"/>
</dbReference>
<accession>A0A2H5XF43</accession>
<dbReference type="AlphaFoldDB" id="A0A2H5XF43"/>
<dbReference type="EMBL" id="BEHT01000038">
    <property type="protein sequence ID" value="GBC99809.1"/>
    <property type="molecule type" value="Genomic_DNA"/>
</dbReference>
<gene>
    <name evidence="1" type="ORF">HRbin17_02340</name>
</gene>
<evidence type="ECO:0000313" key="2">
    <source>
        <dbReference type="Proteomes" id="UP000236173"/>
    </source>
</evidence>
<name>A0A2H5XF43_9BACT</name>
<dbReference type="PANTHER" id="PTHR30348">
    <property type="entry name" value="UNCHARACTERIZED PROTEIN YECE"/>
    <property type="match status" value="1"/>
</dbReference>
<evidence type="ECO:0008006" key="3">
    <source>
        <dbReference type="Google" id="ProtNLM"/>
    </source>
</evidence>
<dbReference type="Pfam" id="PF01904">
    <property type="entry name" value="DUF72"/>
    <property type="match status" value="1"/>
</dbReference>
<sequence length="265" mass="30931">MGVLKVGTAGYKYDDWVGPVYPPTLRERDFLPYLAQHVDCVEINASFYSLLSPLTFRAMARKTPPDFEFIVKAHRSFTHEPENAAEVLRPFKDSLRPLVDAGKLGCVLLQFPQRFHNTPENRAHIERVAEWLRVFPLVVEFRHSSWVCDEVFNWLRQWQIGFVCVDEPRLPGLMPPVVVATAPIGYIRFHGRNAEKWHHHEHAWERYDYLYNEAELREWLPKVRSLLAQTEKCYAIFNNHWQGKGFINAQMLKRLFAEEGSPIAG</sequence>
<evidence type="ECO:0000313" key="1">
    <source>
        <dbReference type="EMBL" id="GBC99809.1"/>
    </source>
</evidence>
<comment type="caution">
    <text evidence="1">The sequence shown here is derived from an EMBL/GenBank/DDBJ whole genome shotgun (WGS) entry which is preliminary data.</text>
</comment>
<protein>
    <recommendedName>
        <fullName evidence="3">DUF72 domain-containing protein</fullName>
    </recommendedName>
</protein>
<dbReference type="InterPro" id="IPR002763">
    <property type="entry name" value="DUF72"/>
</dbReference>
<reference evidence="2" key="1">
    <citation type="submission" date="2017-09" db="EMBL/GenBank/DDBJ databases">
        <title>Metaegenomics of thermophilic ammonia-oxidizing enrichment culture.</title>
        <authorList>
            <person name="Kato S."/>
            <person name="Suzuki K."/>
        </authorList>
    </citation>
    <scope>NUCLEOTIDE SEQUENCE [LARGE SCALE GENOMIC DNA]</scope>
</reference>
<dbReference type="Proteomes" id="UP000236173">
    <property type="component" value="Unassembled WGS sequence"/>
</dbReference>
<dbReference type="Gene3D" id="3.20.20.410">
    <property type="entry name" value="Protein of unknown function UPF0759"/>
    <property type="match status" value="1"/>
</dbReference>
<proteinExistence type="predicted"/>